<name>A0A347W7Q2_9PROT</name>
<dbReference type="KEGG" id="ksc:CD178_00055"/>
<dbReference type="AlphaFoldDB" id="A0A347W7Q2"/>
<evidence type="ECO:0000313" key="3">
    <source>
        <dbReference type="Proteomes" id="UP000264120"/>
    </source>
</evidence>
<dbReference type="EMBL" id="CP023036">
    <property type="protein sequence ID" value="AXY20895.1"/>
    <property type="molecule type" value="Genomic_DNA"/>
</dbReference>
<dbReference type="PROSITE" id="PS51257">
    <property type="entry name" value="PROKAR_LIPOPROTEIN"/>
    <property type="match status" value="1"/>
</dbReference>
<keyword evidence="1" id="KW-1133">Transmembrane helix</keyword>
<gene>
    <name evidence="2" type="ORF">CD178_00055</name>
</gene>
<sequence length="47" mass="5480">MSPRVISIIFRIDFIISFEIWIGFILTSLLSCSICLIFGRRITRIMS</sequence>
<keyword evidence="3" id="KW-1185">Reference proteome</keyword>
<evidence type="ECO:0000256" key="1">
    <source>
        <dbReference type="SAM" id="Phobius"/>
    </source>
</evidence>
<keyword evidence="1" id="KW-0812">Transmembrane</keyword>
<keyword evidence="1" id="KW-0472">Membrane</keyword>
<reference evidence="2 3" key="1">
    <citation type="submission" date="2017-08" db="EMBL/GenBank/DDBJ databases">
        <title>Complete genome sequence of Gluconacetobacter saccharivorans CV1 isolated from Fermented Vinegar.</title>
        <authorList>
            <person name="Kim S.-Y."/>
        </authorList>
    </citation>
    <scope>NUCLEOTIDE SEQUENCE [LARGE SCALE GENOMIC DNA]</scope>
    <source>
        <strain evidence="2 3">CV1</strain>
    </source>
</reference>
<organism evidence="2 3">
    <name type="scientific">Komagataeibacter saccharivorans</name>
    <dbReference type="NCBI Taxonomy" id="265959"/>
    <lineage>
        <taxon>Bacteria</taxon>
        <taxon>Pseudomonadati</taxon>
        <taxon>Pseudomonadota</taxon>
        <taxon>Alphaproteobacteria</taxon>
        <taxon>Acetobacterales</taxon>
        <taxon>Acetobacteraceae</taxon>
        <taxon>Komagataeibacter</taxon>
    </lineage>
</organism>
<accession>A0A347W7Q2</accession>
<feature type="transmembrane region" description="Helical" evidence="1">
    <location>
        <begin position="20"/>
        <end position="39"/>
    </location>
</feature>
<proteinExistence type="predicted"/>
<dbReference type="Proteomes" id="UP000264120">
    <property type="component" value="Chromosome"/>
</dbReference>
<protein>
    <submittedName>
        <fullName evidence="2">Uncharacterized protein</fullName>
    </submittedName>
</protein>
<evidence type="ECO:0000313" key="2">
    <source>
        <dbReference type="EMBL" id="AXY20895.1"/>
    </source>
</evidence>